<name>A0A3D1JF32_9CHLR</name>
<dbReference type="Proteomes" id="UP000264141">
    <property type="component" value="Unassembled WGS sequence"/>
</dbReference>
<dbReference type="Pfam" id="PF14279">
    <property type="entry name" value="HNH_5"/>
    <property type="match status" value="1"/>
</dbReference>
<keyword evidence="2" id="KW-0540">Nuclease</keyword>
<dbReference type="AlphaFoldDB" id="A0A3D1JF32"/>
<evidence type="ECO:0000313" key="2">
    <source>
        <dbReference type="EMBL" id="HCE16368.1"/>
    </source>
</evidence>
<sequence>MQAPVLVLNANYEPIHVCDLRRALGLLMTEKATLVVNGRGYIQSVHLSLPIPSVIRLQKMIHRPRPRLKLTRREVFRRDNFTCQYCGKHTPELTIDHVIPRHLGGQHNWLNVVTACPACNHRKGGRTPEEAGMKLLHPPTEPPASAQYIFGRHLDECREWAEFLAGW</sequence>
<dbReference type="GO" id="GO:0004519">
    <property type="term" value="F:endonuclease activity"/>
    <property type="evidence" value="ECO:0007669"/>
    <property type="project" value="UniProtKB-KW"/>
</dbReference>
<comment type="caution">
    <text evidence="2">The sequence shown here is derived from an EMBL/GenBank/DDBJ whole genome shotgun (WGS) entry which is preliminary data.</text>
</comment>
<dbReference type="SMART" id="SM00507">
    <property type="entry name" value="HNHc"/>
    <property type="match status" value="1"/>
</dbReference>
<dbReference type="Gene3D" id="1.10.30.50">
    <property type="match status" value="1"/>
</dbReference>
<dbReference type="STRING" id="229919.GCA_001050195_00509"/>
<keyword evidence="2" id="KW-0255">Endonuclease</keyword>
<dbReference type="InterPro" id="IPR003615">
    <property type="entry name" value="HNH_nuc"/>
</dbReference>
<dbReference type="PANTHER" id="PTHR33877:SF2">
    <property type="entry name" value="OS07G0170200 PROTEIN"/>
    <property type="match status" value="1"/>
</dbReference>
<dbReference type="PANTHER" id="PTHR33877">
    <property type="entry name" value="SLL1193 PROTEIN"/>
    <property type="match status" value="1"/>
</dbReference>
<dbReference type="OrthoDB" id="9802901at2"/>
<feature type="domain" description="HNH nuclease" evidence="1">
    <location>
        <begin position="70"/>
        <end position="121"/>
    </location>
</feature>
<evidence type="ECO:0000313" key="3">
    <source>
        <dbReference type="Proteomes" id="UP000264141"/>
    </source>
</evidence>
<proteinExistence type="predicted"/>
<protein>
    <submittedName>
        <fullName evidence="2">HNH endonuclease</fullName>
    </submittedName>
</protein>
<evidence type="ECO:0000259" key="1">
    <source>
        <dbReference type="SMART" id="SM00507"/>
    </source>
</evidence>
<dbReference type="InterPro" id="IPR029471">
    <property type="entry name" value="HNH_5"/>
</dbReference>
<gene>
    <name evidence="2" type="ORF">DEQ80_00775</name>
</gene>
<reference evidence="2 3" key="1">
    <citation type="journal article" date="2018" name="Nat. Biotechnol.">
        <title>A standardized bacterial taxonomy based on genome phylogeny substantially revises the tree of life.</title>
        <authorList>
            <person name="Parks D.H."/>
            <person name="Chuvochina M."/>
            <person name="Waite D.W."/>
            <person name="Rinke C."/>
            <person name="Skarshewski A."/>
            <person name="Chaumeil P.A."/>
            <person name="Hugenholtz P."/>
        </authorList>
    </citation>
    <scope>NUCLEOTIDE SEQUENCE [LARGE SCALE GENOMIC DNA]</scope>
    <source>
        <strain evidence="2">UBA8781</strain>
    </source>
</reference>
<accession>A0A3D1JF32</accession>
<dbReference type="InterPro" id="IPR052892">
    <property type="entry name" value="NA-targeting_endonuclease"/>
</dbReference>
<keyword evidence="2" id="KW-0378">Hydrolase</keyword>
<dbReference type="EMBL" id="DPBP01000003">
    <property type="protein sequence ID" value="HCE16368.1"/>
    <property type="molecule type" value="Genomic_DNA"/>
</dbReference>
<organism evidence="2 3">
    <name type="scientific">Anaerolinea thermolimosa</name>
    <dbReference type="NCBI Taxonomy" id="229919"/>
    <lineage>
        <taxon>Bacteria</taxon>
        <taxon>Bacillati</taxon>
        <taxon>Chloroflexota</taxon>
        <taxon>Anaerolineae</taxon>
        <taxon>Anaerolineales</taxon>
        <taxon>Anaerolineaceae</taxon>
        <taxon>Anaerolinea</taxon>
    </lineage>
</organism>
<dbReference type="CDD" id="cd00085">
    <property type="entry name" value="HNHc"/>
    <property type="match status" value="1"/>
</dbReference>